<dbReference type="Gene3D" id="1.10.510.10">
    <property type="entry name" value="Transferase(Phosphotransferase) domain 1"/>
    <property type="match status" value="1"/>
</dbReference>
<dbReference type="Gene3D" id="3.40.50.620">
    <property type="entry name" value="HUPs"/>
    <property type="match status" value="1"/>
</dbReference>
<dbReference type="CDD" id="cd00293">
    <property type="entry name" value="USP-like"/>
    <property type="match status" value="1"/>
</dbReference>
<dbReference type="FunFam" id="3.40.50.620:FF:000177">
    <property type="entry name" value="probable receptor-like serine/threonine-protein kinase At5g57670"/>
    <property type="match status" value="1"/>
</dbReference>
<evidence type="ECO:0000256" key="1">
    <source>
        <dbReference type="ARBA" id="ARBA00022679"/>
    </source>
</evidence>
<feature type="region of interest" description="Disordered" evidence="6">
    <location>
        <begin position="179"/>
        <end position="228"/>
    </location>
</feature>
<dbReference type="OrthoDB" id="654677at2759"/>
<reference evidence="8" key="1">
    <citation type="submission" date="2021-03" db="EMBL/GenBank/DDBJ databases">
        <authorList>
            <person name="Li Z."/>
            <person name="Yang C."/>
        </authorList>
    </citation>
    <scope>NUCLEOTIDE SEQUENCE</scope>
    <source>
        <strain evidence="8">Dzin_1.0</strain>
        <tissue evidence="8">Leaf</tissue>
    </source>
</reference>
<dbReference type="InterPro" id="IPR046958">
    <property type="entry name" value="RBK1/2/STUNTED"/>
</dbReference>
<name>A0A9D5CH26_9LILI</name>
<dbReference type="FunFam" id="1.10.510.10:FF:000284">
    <property type="entry name" value="Putative receptor-like serine/threonine-protein kinase"/>
    <property type="match status" value="1"/>
</dbReference>
<protein>
    <recommendedName>
        <fullName evidence="7">Protein kinase domain-containing protein</fullName>
    </recommendedName>
</protein>
<evidence type="ECO:0000259" key="7">
    <source>
        <dbReference type="PROSITE" id="PS50011"/>
    </source>
</evidence>
<keyword evidence="4 5" id="KW-0067">ATP-binding</keyword>
<dbReference type="Pfam" id="PF00069">
    <property type="entry name" value="Pkinase"/>
    <property type="match status" value="1"/>
</dbReference>
<dbReference type="Gene3D" id="3.30.200.20">
    <property type="entry name" value="Phosphorylase Kinase, domain 1"/>
    <property type="match status" value="1"/>
</dbReference>
<evidence type="ECO:0000313" key="8">
    <source>
        <dbReference type="EMBL" id="KAJ0973176.1"/>
    </source>
</evidence>
<evidence type="ECO:0000256" key="5">
    <source>
        <dbReference type="PROSITE-ProRule" id="PRU10141"/>
    </source>
</evidence>
<dbReference type="PROSITE" id="PS00107">
    <property type="entry name" value="PROTEIN_KINASE_ATP"/>
    <property type="match status" value="1"/>
</dbReference>
<dbReference type="InterPro" id="IPR011009">
    <property type="entry name" value="Kinase-like_dom_sf"/>
</dbReference>
<evidence type="ECO:0000256" key="6">
    <source>
        <dbReference type="SAM" id="MobiDB-lite"/>
    </source>
</evidence>
<comment type="caution">
    <text evidence="8">The sequence shown here is derived from an EMBL/GenBank/DDBJ whole genome shotgun (WGS) entry which is preliminary data.</text>
</comment>
<dbReference type="SUPFAM" id="SSF52402">
    <property type="entry name" value="Adenine nucleotide alpha hydrolases-like"/>
    <property type="match status" value="1"/>
</dbReference>
<dbReference type="SUPFAM" id="SSF56112">
    <property type="entry name" value="Protein kinase-like (PK-like)"/>
    <property type="match status" value="1"/>
</dbReference>
<dbReference type="FunFam" id="3.30.200.20:FF:000268">
    <property type="entry name" value="probable receptor-like serine/threonine-protein kinase At5g57670"/>
    <property type="match status" value="1"/>
</dbReference>
<dbReference type="Proteomes" id="UP001085076">
    <property type="component" value="Miscellaneous, Linkage group lg05"/>
</dbReference>
<dbReference type="AlphaFoldDB" id="A0A9D5CH26"/>
<evidence type="ECO:0000256" key="3">
    <source>
        <dbReference type="ARBA" id="ARBA00022777"/>
    </source>
</evidence>
<dbReference type="GO" id="GO:0004672">
    <property type="term" value="F:protein kinase activity"/>
    <property type="evidence" value="ECO:0007669"/>
    <property type="project" value="InterPro"/>
</dbReference>
<keyword evidence="9" id="KW-1185">Reference proteome</keyword>
<dbReference type="GO" id="GO:0005524">
    <property type="term" value="F:ATP binding"/>
    <property type="evidence" value="ECO:0007669"/>
    <property type="project" value="UniProtKB-UniRule"/>
</dbReference>
<dbReference type="InterPro" id="IPR000719">
    <property type="entry name" value="Prot_kinase_dom"/>
</dbReference>
<keyword evidence="2 5" id="KW-0547">Nucleotide-binding</keyword>
<gene>
    <name evidence="8" type="ORF">J5N97_021135</name>
</gene>
<dbReference type="InterPro" id="IPR008271">
    <property type="entry name" value="Ser/Thr_kinase_AS"/>
</dbReference>
<keyword evidence="1" id="KW-0808">Transferase</keyword>
<dbReference type="InterPro" id="IPR014729">
    <property type="entry name" value="Rossmann-like_a/b/a_fold"/>
</dbReference>
<evidence type="ECO:0000256" key="4">
    <source>
        <dbReference type="ARBA" id="ARBA00022840"/>
    </source>
</evidence>
<evidence type="ECO:0000256" key="2">
    <source>
        <dbReference type="ARBA" id="ARBA00022741"/>
    </source>
</evidence>
<dbReference type="PANTHER" id="PTHR47987:SF5">
    <property type="entry name" value="PROTEIN KINASE DOMAIN-CONTAINING PROTEIN"/>
    <property type="match status" value="1"/>
</dbReference>
<keyword evidence="3" id="KW-0418">Kinase</keyword>
<feature type="binding site" evidence="5">
    <location>
        <position position="361"/>
    </location>
    <ligand>
        <name>ATP</name>
        <dbReference type="ChEBI" id="CHEBI:30616"/>
    </ligand>
</feature>
<dbReference type="SMART" id="SM00220">
    <property type="entry name" value="S_TKc"/>
    <property type="match status" value="1"/>
</dbReference>
<dbReference type="PANTHER" id="PTHR47987">
    <property type="entry name" value="OS08G0249100 PROTEIN"/>
    <property type="match status" value="1"/>
</dbReference>
<dbReference type="InterPro" id="IPR006016">
    <property type="entry name" value="UspA"/>
</dbReference>
<reference evidence="8" key="2">
    <citation type="journal article" date="2022" name="Hortic Res">
        <title>The genome of Dioscorea zingiberensis sheds light on the biosynthesis, origin and evolution of the medicinally important diosgenin saponins.</title>
        <authorList>
            <person name="Li Y."/>
            <person name="Tan C."/>
            <person name="Li Z."/>
            <person name="Guo J."/>
            <person name="Li S."/>
            <person name="Chen X."/>
            <person name="Wang C."/>
            <person name="Dai X."/>
            <person name="Yang H."/>
            <person name="Song W."/>
            <person name="Hou L."/>
            <person name="Xu J."/>
            <person name="Tong Z."/>
            <person name="Xu A."/>
            <person name="Yuan X."/>
            <person name="Wang W."/>
            <person name="Yang Q."/>
            <person name="Chen L."/>
            <person name="Sun Z."/>
            <person name="Wang K."/>
            <person name="Pan B."/>
            <person name="Chen J."/>
            <person name="Bao Y."/>
            <person name="Liu F."/>
            <person name="Qi X."/>
            <person name="Gang D.R."/>
            <person name="Wen J."/>
            <person name="Li J."/>
        </authorList>
    </citation>
    <scope>NUCLEOTIDE SEQUENCE</scope>
    <source>
        <strain evidence="8">Dzin_1.0</strain>
    </source>
</reference>
<organism evidence="8 9">
    <name type="scientific">Dioscorea zingiberensis</name>
    <dbReference type="NCBI Taxonomy" id="325984"/>
    <lineage>
        <taxon>Eukaryota</taxon>
        <taxon>Viridiplantae</taxon>
        <taxon>Streptophyta</taxon>
        <taxon>Embryophyta</taxon>
        <taxon>Tracheophyta</taxon>
        <taxon>Spermatophyta</taxon>
        <taxon>Magnoliopsida</taxon>
        <taxon>Liliopsida</taxon>
        <taxon>Dioscoreales</taxon>
        <taxon>Dioscoreaceae</taxon>
        <taxon>Dioscorea</taxon>
    </lineage>
</organism>
<dbReference type="PROSITE" id="PS00108">
    <property type="entry name" value="PROTEIN_KINASE_ST"/>
    <property type="match status" value="1"/>
</dbReference>
<sequence length="684" mass="75674">MKMGKEVEEEEEKQGMVAEFGKRAAREEGGSTVMVGVRMDSQSRELLTWALVKVAAPGDRVLALHVLPSSSIEVSDKDGKSTSLISLVKAFDSVLAVYEGFCNLKQIDLKLKICRGSSIRKALIREAKSYSATKLILGVAKNPSILGPSSISIAKYCAKKLPLECSVLAVNNGKVVYQREASPPPASQIQGKNKAGKDGRKSDASQQSIHAPERKESSLALVPVRKSEKASSEMRPGWSLLRRAIMNSRRNSMARSRMSVFQWAMRLPSWWSSSPSIHSDHKPMNTELNSSLNCDEENNNVKILEELESLQEKYSSVCRLFSYEDLMRATSNLSTEKLVGKGGSSMVYKGRLSDGRELAVKILKPSEDALKEFTSEIEIITSLNHKNIIYRFSGFASRTTISYWSMISCPEQNSGEQENKIGLKWNDRYKIAVGIAEALDYIHGGDKVQPVIHRDVKSSNILLSCDFEPQLSDFGLAKWATASISSTACSDVAGTFGYLAPEYFMYGKVTEKIDVYAFGVVLLELLSGRKPINTGCSKGQESLVMWAKKILREDKAKQLVDPSLGDEYDTDQMDRMILAASLCIRRAPCSRPRVSIVLKLLQGDDSVLLWARSQVSASECFDDLDDEATSPVSDIQSYINLALQDLDEDSQSVSSTEPSVDFITGNTSLEDYLQGRWSRSSSFH</sequence>
<evidence type="ECO:0000313" key="9">
    <source>
        <dbReference type="Proteomes" id="UP001085076"/>
    </source>
</evidence>
<dbReference type="EMBL" id="JAGGNH010000005">
    <property type="protein sequence ID" value="KAJ0973176.1"/>
    <property type="molecule type" value="Genomic_DNA"/>
</dbReference>
<dbReference type="PROSITE" id="PS50011">
    <property type="entry name" value="PROTEIN_KINASE_DOM"/>
    <property type="match status" value="1"/>
</dbReference>
<accession>A0A9D5CH26</accession>
<proteinExistence type="predicted"/>
<dbReference type="InterPro" id="IPR017441">
    <property type="entry name" value="Protein_kinase_ATP_BS"/>
</dbReference>
<feature type="domain" description="Protein kinase" evidence="7">
    <location>
        <begin position="333"/>
        <end position="608"/>
    </location>
</feature>
<dbReference type="Pfam" id="PF00582">
    <property type="entry name" value="Usp"/>
    <property type="match status" value="1"/>
</dbReference>